<organism evidence="1 2">
    <name type="scientific">Artomyces pyxidatus</name>
    <dbReference type="NCBI Taxonomy" id="48021"/>
    <lineage>
        <taxon>Eukaryota</taxon>
        <taxon>Fungi</taxon>
        <taxon>Dikarya</taxon>
        <taxon>Basidiomycota</taxon>
        <taxon>Agaricomycotina</taxon>
        <taxon>Agaricomycetes</taxon>
        <taxon>Russulales</taxon>
        <taxon>Auriscalpiaceae</taxon>
        <taxon>Artomyces</taxon>
    </lineage>
</organism>
<accession>A0ACB8SW03</accession>
<dbReference type="Proteomes" id="UP000814140">
    <property type="component" value="Unassembled WGS sequence"/>
</dbReference>
<gene>
    <name evidence="1" type="ORF">BV25DRAFT_1828181</name>
</gene>
<name>A0ACB8SW03_9AGAM</name>
<reference evidence="1" key="2">
    <citation type="journal article" date="2022" name="New Phytol.">
        <title>Evolutionary transition to the ectomycorrhizal habit in the genomes of a hyperdiverse lineage of mushroom-forming fungi.</title>
        <authorList>
            <person name="Looney B."/>
            <person name="Miyauchi S."/>
            <person name="Morin E."/>
            <person name="Drula E."/>
            <person name="Courty P.E."/>
            <person name="Kohler A."/>
            <person name="Kuo A."/>
            <person name="LaButti K."/>
            <person name="Pangilinan J."/>
            <person name="Lipzen A."/>
            <person name="Riley R."/>
            <person name="Andreopoulos W."/>
            <person name="He G."/>
            <person name="Johnson J."/>
            <person name="Nolan M."/>
            <person name="Tritt A."/>
            <person name="Barry K.W."/>
            <person name="Grigoriev I.V."/>
            <person name="Nagy L.G."/>
            <person name="Hibbett D."/>
            <person name="Henrissat B."/>
            <person name="Matheny P.B."/>
            <person name="Labbe J."/>
            <person name="Martin F.M."/>
        </authorList>
    </citation>
    <scope>NUCLEOTIDE SEQUENCE</scope>
    <source>
        <strain evidence="1">HHB10654</strain>
    </source>
</reference>
<evidence type="ECO:0000313" key="1">
    <source>
        <dbReference type="EMBL" id="KAI0060086.1"/>
    </source>
</evidence>
<protein>
    <submittedName>
        <fullName evidence="1">Uncharacterized protein</fullName>
    </submittedName>
</protein>
<keyword evidence="2" id="KW-1185">Reference proteome</keyword>
<dbReference type="EMBL" id="MU277221">
    <property type="protein sequence ID" value="KAI0060086.1"/>
    <property type="molecule type" value="Genomic_DNA"/>
</dbReference>
<reference evidence="1" key="1">
    <citation type="submission" date="2021-03" db="EMBL/GenBank/DDBJ databases">
        <authorList>
            <consortium name="DOE Joint Genome Institute"/>
            <person name="Ahrendt S."/>
            <person name="Looney B.P."/>
            <person name="Miyauchi S."/>
            <person name="Morin E."/>
            <person name="Drula E."/>
            <person name="Courty P.E."/>
            <person name="Chicoki N."/>
            <person name="Fauchery L."/>
            <person name="Kohler A."/>
            <person name="Kuo A."/>
            <person name="Labutti K."/>
            <person name="Pangilinan J."/>
            <person name="Lipzen A."/>
            <person name="Riley R."/>
            <person name="Andreopoulos W."/>
            <person name="He G."/>
            <person name="Johnson J."/>
            <person name="Barry K.W."/>
            <person name="Grigoriev I.V."/>
            <person name="Nagy L."/>
            <person name="Hibbett D."/>
            <person name="Henrissat B."/>
            <person name="Matheny P.B."/>
            <person name="Labbe J."/>
            <person name="Martin F."/>
        </authorList>
    </citation>
    <scope>NUCLEOTIDE SEQUENCE</scope>
    <source>
        <strain evidence="1">HHB10654</strain>
    </source>
</reference>
<comment type="caution">
    <text evidence="1">The sequence shown here is derived from an EMBL/GenBank/DDBJ whole genome shotgun (WGS) entry which is preliminary data.</text>
</comment>
<evidence type="ECO:0000313" key="2">
    <source>
        <dbReference type="Proteomes" id="UP000814140"/>
    </source>
</evidence>
<proteinExistence type="predicted"/>
<sequence length="80" mass="8819">MKAFSLLLTFVFASMAYAAPWAPALDAGFPELARGSPDWKKRAPRIDGSPDWKKRVPQANGSPDWEKRVPEEAMAFGALV</sequence>